<protein>
    <recommendedName>
        <fullName evidence="4">Winged helix-turn helix protein</fullName>
    </recommendedName>
</protein>
<feature type="region of interest" description="Disordered" evidence="1">
    <location>
        <begin position="33"/>
        <end position="141"/>
    </location>
</feature>
<gene>
    <name evidence="2" type="ORF">GCM10023175_67090</name>
</gene>
<comment type="caution">
    <text evidence="2">The sequence shown here is derived from an EMBL/GenBank/DDBJ whole genome shotgun (WGS) entry which is preliminary data.</text>
</comment>
<dbReference type="EMBL" id="BAABGT010000119">
    <property type="protein sequence ID" value="GAA4559343.1"/>
    <property type="molecule type" value="Genomic_DNA"/>
</dbReference>
<evidence type="ECO:0000313" key="2">
    <source>
        <dbReference type="EMBL" id="GAA4559343.1"/>
    </source>
</evidence>
<proteinExistence type="predicted"/>
<feature type="compositionally biased region" description="Basic residues" evidence="1">
    <location>
        <begin position="55"/>
        <end position="68"/>
    </location>
</feature>
<evidence type="ECO:0008006" key="4">
    <source>
        <dbReference type="Google" id="ProtNLM"/>
    </source>
</evidence>
<name>A0ABP8S3Q3_9PSEU</name>
<organism evidence="2 3">
    <name type="scientific">Pseudonocardia xishanensis</name>
    <dbReference type="NCBI Taxonomy" id="630995"/>
    <lineage>
        <taxon>Bacteria</taxon>
        <taxon>Bacillati</taxon>
        <taxon>Actinomycetota</taxon>
        <taxon>Actinomycetes</taxon>
        <taxon>Pseudonocardiales</taxon>
        <taxon>Pseudonocardiaceae</taxon>
        <taxon>Pseudonocardia</taxon>
    </lineage>
</organism>
<evidence type="ECO:0000313" key="3">
    <source>
        <dbReference type="Proteomes" id="UP001501598"/>
    </source>
</evidence>
<evidence type="ECO:0000256" key="1">
    <source>
        <dbReference type="SAM" id="MobiDB-lite"/>
    </source>
</evidence>
<accession>A0ABP8S3Q3</accession>
<dbReference type="RefSeq" id="WP_345427263.1">
    <property type="nucleotide sequence ID" value="NZ_BAABGT010000119.1"/>
</dbReference>
<sequence>MASSSGTPVPAIARLIAADADTVRDVIHAFNERGPAALDPQWVGGRPPRADHRGLHARRQRDRPRRRRPDGLGAVRFRWLTATSSTPPYNTYDPQLHRRRGEPSSAGSAAGRPTPWPSWPRFFDGPVGPNCNQKRNQLDRD</sequence>
<reference evidence="3" key="1">
    <citation type="journal article" date="2019" name="Int. J. Syst. Evol. Microbiol.">
        <title>The Global Catalogue of Microorganisms (GCM) 10K type strain sequencing project: providing services to taxonomists for standard genome sequencing and annotation.</title>
        <authorList>
            <consortium name="The Broad Institute Genomics Platform"/>
            <consortium name="The Broad Institute Genome Sequencing Center for Infectious Disease"/>
            <person name="Wu L."/>
            <person name="Ma J."/>
        </authorList>
    </citation>
    <scope>NUCLEOTIDE SEQUENCE [LARGE SCALE GENOMIC DNA]</scope>
    <source>
        <strain evidence="3">JCM 17906</strain>
    </source>
</reference>
<dbReference type="Pfam" id="PF13551">
    <property type="entry name" value="HTH_29"/>
    <property type="match status" value="1"/>
</dbReference>
<keyword evidence="3" id="KW-1185">Reference proteome</keyword>
<dbReference type="Proteomes" id="UP001501598">
    <property type="component" value="Unassembled WGS sequence"/>
</dbReference>
<feature type="compositionally biased region" description="Polar residues" evidence="1">
    <location>
        <begin position="81"/>
        <end position="93"/>
    </location>
</feature>